<keyword evidence="2" id="KW-1185">Reference proteome</keyword>
<evidence type="ECO:0000313" key="1">
    <source>
        <dbReference type="EMBL" id="CAD7086639.1"/>
    </source>
</evidence>
<gene>
    <name evidence="1" type="ORF">HERILL_LOCUS9397</name>
</gene>
<evidence type="ECO:0000313" key="2">
    <source>
        <dbReference type="Proteomes" id="UP000594454"/>
    </source>
</evidence>
<sequence length="255" mass="29551">MSQPTPPKQFKCTESHNEFLPGDFDNKRTPSSGLKLTKHGDDYQLLLLCLCLWRVLKNKASDFLLATELSESEKFDDVVIKYTHEDTTVLRFLQAKHKEAPRPTDSIHKITFTDLLPSDASGDFILLKYSPSIVKILGKRYQNPVPAFLEEADIQEFILSTNIDLAEEVEEYFEVDKEDSLEEDKVFEVPTEQTRKLKIKESDNELTRELEILFYTSSDFDELVEKLADCLLLQQKFDGTSWIFKEYYYPLVVKG</sequence>
<name>A0A7R8UT87_HERIL</name>
<dbReference type="OrthoDB" id="8057212at2759"/>
<dbReference type="AlphaFoldDB" id="A0A7R8UT87"/>
<organism evidence="1 2">
    <name type="scientific">Hermetia illucens</name>
    <name type="common">Black soldier fly</name>
    <dbReference type="NCBI Taxonomy" id="343691"/>
    <lineage>
        <taxon>Eukaryota</taxon>
        <taxon>Metazoa</taxon>
        <taxon>Ecdysozoa</taxon>
        <taxon>Arthropoda</taxon>
        <taxon>Hexapoda</taxon>
        <taxon>Insecta</taxon>
        <taxon>Pterygota</taxon>
        <taxon>Neoptera</taxon>
        <taxon>Endopterygota</taxon>
        <taxon>Diptera</taxon>
        <taxon>Brachycera</taxon>
        <taxon>Stratiomyomorpha</taxon>
        <taxon>Stratiomyidae</taxon>
        <taxon>Hermetiinae</taxon>
        <taxon>Hermetia</taxon>
    </lineage>
</organism>
<accession>A0A7R8UT87</accession>
<proteinExistence type="predicted"/>
<dbReference type="InParanoid" id="A0A7R8UT87"/>
<dbReference type="Proteomes" id="UP000594454">
    <property type="component" value="Chromosome 4"/>
</dbReference>
<protein>
    <submittedName>
        <fullName evidence="1">Uncharacterized protein</fullName>
    </submittedName>
</protein>
<dbReference type="EMBL" id="LR899012">
    <property type="protein sequence ID" value="CAD7086639.1"/>
    <property type="molecule type" value="Genomic_DNA"/>
</dbReference>
<reference evidence="1 2" key="1">
    <citation type="submission" date="2020-11" db="EMBL/GenBank/DDBJ databases">
        <authorList>
            <person name="Wallbank WR R."/>
            <person name="Pardo Diaz C."/>
            <person name="Kozak K."/>
            <person name="Martin S."/>
            <person name="Jiggins C."/>
            <person name="Moest M."/>
            <person name="Warren A I."/>
            <person name="Generalovic N T."/>
            <person name="Byers J.R.P. K."/>
            <person name="Montejo-Kovacevich G."/>
            <person name="Yen C E."/>
        </authorList>
    </citation>
    <scope>NUCLEOTIDE SEQUENCE [LARGE SCALE GENOMIC DNA]</scope>
</reference>